<protein>
    <recommendedName>
        <fullName evidence="5">Outer membrane lipoprotein-sorting protein</fullName>
    </recommendedName>
</protein>
<feature type="signal peptide" evidence="2">
    <location>
        <begin position="1"/>
        <end position="17"/>
    </location>
</feature>
<gene>
    <name evidence="3" type="ORF">SAMN05660652_02819</name>
</gene>
<keyword evidence="2" id="KW-0732">Signal</keyword>
<dbReference type="RefSeq" id="WP_091938544.1">
    <property type="nucleotide sequence ID" value="NZ_FNCY01000012.1"/>
</dbReference>
<dbReference type="Proteomes" id="UP000198607">
    <property type="component" value="Unassembled WGS sequence"/>
</dbReference>
<evidence type="ECO:0000313" key="4">
    <source>
        <dbReference type="Proteomes" id="UP000198607"/>
    </source>
</evidence>
<evidence type="ECO:0000256" key="2">
    <source>
        <dbReference type="SAM" id="SignalP"/>
    </source>
</evidence>
<keyword evidence="4" id="KW-1185">Reference proteome</keyword>
<dbReference type="InterPro" id="IPR021457">
    <property type="entry name" value="DUF3108"/>
</dbReference>
<evidence type="ECO:0000313" key="3">
    <source>
        <dbReference type="EMBL" id="SDI06810.1"/>
    </source>
</evidence>
<reference evidence="3 4" key="1">
    <citation type="submission" date="2016-10" db="EMBL/GenBank/DDBJ databases">
        <authorList>
            <person name="de Groot N.N."/>
        </authorList>
    </citation>
    <scope>NUCLEOTIDE SEQUENCE [LARGE SCALE GENOMIC DNA]</scope>
    <source>
        <strain evidence="3 4">DSM 5885</strain>
    </source>
</reference>
<feature type="compositionally biased region" description="Pro residues" evidence="1">
    <location>
        <begin position="110"/>
        <end position="122"/>
    </location>
</feature>
<organism evidence="3 4">
    <name type="scientific">Propionivibrio dicarboxylicus</name>
    <dbReference type="NCBI Taxonomy" id="83767"/>
    <lineage>
        <taxon>Bacteria</taxon>
        <taxon>Pseudomonadati</taxon>
        <taxon>Pseudomonadota</taxon>
        <taxon>Betaproteobacteria</taxon>
        <taxon>Rhodocyclales</taxon>
        <taxon>Rhodocyclaceae</taxon>
        <taxon>Propionivibrio</taxon>
    </lineage>
</organism>
<evidence type="ECO:0008006" key="5">
    <source>
        <dbReference type="Google" id="ProtNLM"/>
    </source>
</evidence>
<dbReference type="Pfam" id="PF11306">
    <property type="entry name" value="DUF3108"/>
    <property type="match status" value="1"/>
</dbReference>
<proteinExistence type="predicted"/>
<dbReference type="STRING" id="83767.SAMN05660652_02819"/>
<evidence type="ECO:0000256" key="1">
    <source>
        <dbReference type="SAM" id="MobiDB-lite"/>
    </source>
</evidence>
<dbReference type="EMBL" id="FNCY01000012">
    <property type="protein sequence ID" value="SDI06810.1"/>
    <property type="molecule type" value="Genomic_DNA"/>
</dbReference>
<sequence length="336" mass="36773">MPFVLILAFAASLGLHAAVLFGPDIDLPTENEPSPLQAELRPMPKALRDAPIAEPVRTPLRKGRRTVRHETPPATPVMTVPDAAGQASAAVPADEAVAAPERPSVNEAVPAPPTEVLPPPDMPDFGRIRYRVDRGDSGFEIGRAVSEWEVAEGHYTLRLHTETTGIVWLFKRYRIDMESRGRLTAEGLQPERFVIRRNGADGGETADFDWAQRTLRVGNGEPQTLETGAQDLLSFNFHLGFMPDPRIARALTIATGRKVGIYRLEAIGDEELELPLGRVRTLHLRAPGSNTTELWLAYDYLLLPVKIRHEDNTGGSLVQVATDIQLGSVGGDGPQR</sequence>
<feature type="region of interest" description="Disordered" evidence="1">
    <location>
        <begin position="101"/>
        <end position="122"/>
    </location>
</feature>
<accession>A0A1G8HK49</accession>
<feature type="chain" id="PRO_5011489635" description="Outer membrane lipoprotein-sorting protein" evidence="2">
    <location>
        <begin position="18"/>
        <end position="336"/>
    </location>
</feature>
<dbReference type="OrthoDB" id="9178542at2"/>
<name>A0A1G8HK49_9RHOO</name>
<dbReference type="AlphaFoldDB" id="A0A1G8HK49"/>